<proteinExistence type="predicted"/>
<accession>A0A9Q0PZJ3</accession>
<protein>
    <submittedName>
        <fullName evidence="1">Uncharacterized protein</fullName>
    </submittedName>
</protein>
<sequence>MTFHIYFLLNPLGYNEHILSNEVTRTQYDRALKFQEHTGRSFRKRQYHNPEVEDWVRIYKWAEMKRKMRSGARWEHHNFSDDPSFYSDTEEEVEEGSLDQERGPFGETIGCWIQDWLFHCMDFGWQRWGFACSVSAICKLGLWKDEQQYGCSGGGGPLCWFKSCEVRSAPTRSSSHAFVHVC</sequence>
<evidence type="ECO:0000313" key="1">
    <source>
        <dbReference type="EMBL" id="KAJ6697258.1"/>
    </source>
</evidence>
<dbReference type="OrthoDB" id="376357at2759"/>
<gene>
    <name evidence="1" type="ORF">OIU85_003610</name>
</gene>
<organism evidence="1 2">
    <name type="scientific">Salix viminalis</name>
    <name type="common">Common osier</name>
    <name type="synonym">Basket willow</name>
    <dbReference type="NCBI Taxonomy" id="40686"/>
    <lineage>
        <taxon>Eukaryota</taxon>
        <taxon>Viridiplantae</taxon>
        <taxon>Streptophyta</taxon>
        <taxon>Embryophyta</taxon>
        <taxon>Tracheophyta</taxon>
        <taxon>Spermatophyta</taxon>
        <taxon>Magnoliopsida</taxon>
        <taxon>eudicotyledons</taxon>
        <taxon>Gunneridae</taxon>
        <taxon>Pentapetalae</taxon>
        <taxon>rosids</taxon>
        <taxon>fabids</taxon>
        <taxon>Malpighiales</taxon>
        <taxon>Salicaceae</taxon>
        <taxon>Saliceae</taxon>
        <taxon>Salix</taxon>
    </lineage>
</organism>
<dbReference type="Proteomes" id="UP001151529">
    <property type="component" value="Chromosome 19"/>
</dbReference>
<dbReference type="AlphaFoldDB" id="A0A9Q0PZJ3"/>
<keyword evidence="2" id="KW-1185">Reference proteome</keyword>
<comment type="caution">
    <text evidence="1">The sequence shown here is derived from an EMBL/GenBank/DDBJ whole genome shotgun (WGS) entry which is preliminary data.</text>
</comment>
<reference evidence="1" key="2">
    <citation type="journal article" date="2023" name="Int. J. Mol. Sci.">
        <title>De Novo Assembly and Annotation of 11 Diverse Shrub Willow (Salix) Genomes Reveals Novel Gene Organization in Sex-Linked Regions.</title>
        <authorList>
            <person name="Hyden B."/>
            <person name="Feng K."/>
            <person name="Yates T.B."/>
            <person name="Jawdy S."/>
            <person name="Cereghino C."/>
            <person name="Smart L.B."/>
            <person name="Muchero W."/>
        </authorList>
    </citation>
    <scope>NUCLEOTIDE SEQUENCE [LARGE SCALE GENOMIC DNA]</scope>
    <source>
        <tissue evidence="1">Shoot tip</tissue>
    </source>
</reference>
<evidence type="ECO:0000313" key="2">
    <source>
        <dbReference type="Proteomes" id="UP001151529"/>
    </source>
</evidence>
<dbReference type="EMBL" id="JAPFFL010000010">
    <property type="protein sequence ID" value="KAJ6697258.1"/>
    <property type="molecule type" value="Genomic_DNA"/>
</dbReference>
<name>A0A9Q0PZJ3_SALVM</name>
<reference evidence="1" key="1">
    <citation type="submission" date="2022-11" db="EMBL/GenBank/DDBJ databases">
        <authorList>
            <person name="Hyden B.L."/>
            <person name="Feng K."/>
            <person name="Yates T."/>
            <person name="Jawdy S."/>
            <person name="Smart L.B."/>
            <person name="Muchero W."/>
        </authorList>
    </citation>
    <scope>NUCLEOTIDE SEQUENCE</scope>
    <source>
        <tissue evidence="1">Shoot tip</tissue>
    </source>
</reference>